<dbReference type="Gene3D" id="3.40.630.30">
    <property type="match status" value="1"/>
</dbReference>
<sequence length="142" mass="15532">MTLTLSTTRNVEDVRALRHAVFVDEQGFSEEDEFDARDHDALHLMLSDGETLVGCARVFSADGEGRIGRICVARSHRGRGLGARLVEAGMSELRARGETRVALGAQVRAQGFYEALGFLPRGEVYDDGGVPHQMMERALASK</sequence>
<evidence type="ECO:0000256" key="1">
    <source>
        <dbReference type="ARBA" id="ARBA00022679"/>
    </source>
</evidence>
<keyword evidence="5" id="KW-1185">Reference proteome</keyword>
<organism evidence="4 5">
    <name type="scientific">Litorisediminicola beolgyonensis</name>
    <dbReference type="NCBI Taxonomy" id="1173614"/>
    <lineage>
        <taxon>Bacteria</taxon>
        <taxon>Pseudomonadati</taxon>
        <taxon>Pseudomonadota</taxon>
        <taxon>Alphaproteobacteria</taxon>
        <taxon>Rhodobacterales</taxon>
        <taxon>Paracoccaceae</taxon>
        <taxon>Litorisediminicola</taxon>
    </lineage>
</organism>
<dbReference type="Proteomes" id="UP001597135">
    <property type="component" value="Unassembled WGS sequence"/>
</dbReference>
<dbReference type="InterPro" id="IPR050832">
    <property type="entry name" value="Bact_Acetyltransf"/>
</dbReference>
<dbReference type="InterPro" id="IPR000182">
    <property type="entry name" value="GNAT_dom"/>
</dbReference>
<accession>A0ABW3ZJ48</accession>
<dbReference type="Pfam" id="PF00583">
    <property type="entry name" value="Acetyltransf_1"/>
    <property type="match status" value="1"/>
</dbReference>
<feature type="domain" description="N-acetyltransferase" evidence="3">
    <location>
        <begin position="1"/>
        <end position="140"/>
    </location>
</feature>
<keyword evidence="1" id="KW-0808">Transferase</keyword>
<evidence type="ECO:0000256" key="2">
    <source>
        <dbReference type="ARBA" id="ARBA00023315"/>
    </source>
</evidence>
<dbReference type="InterPro" id="IPR016181">
    <property type="entry name" value="Acyl_CoA_acyltransferase"/>
</dbReference>
<dbReference type="SUPFAM" id="SSF55729">
    <property type="entry name" value="Acyl-CoA N-acyltransferases (Nat)"/>
    <property type="match status" value="1"/>
</dbReference>
<protein>
    <submittedName>
        <fullName evidence="4">GNAT family N-acetyltransferase</fullName>
    </submittedName>
</protein>
<dbReference type="EMBL" id="JBHTMU010000014">
    <property type="protein sequence ID" value="MFD1342693.1"/>
    <property type="molecule type" value="Genomic_DNA"/>
</dbReference>
<evidence type="ECO:0000313" key="5">
    <source>
        <dbReference type="Proteomes" id="UP001597135"/>
    </source>
</evidence>
<evidence type="ECO:0000313" key="4">
    <source>
        <dbReference type="EMBL" id="MFD1342693.1"/>
    </source>
</evidence>
<dbReference type="RefSeq" id="WP_386802995.1">
    <property type="nucleotide sequence ID" value="NZ_JBHTMU010000014.1"/>
</dbReference>
<keyword evidence="2" id="KW-0012">Acyltransferase</keyword>
<proteinExistence type="predicted"/>
<name>A0ABW3ZJ48_9RHOB</name>
<dbReference type="PANTHER" id="PTHR43877">
    <property type="entry name" value="AMINOALKYLPHOSPHONATE N-ACETYLTRANSFERASE-RELATED-RELATED"/>
    <property type="match status" value="1"/>
</dbReference>
<dbReference type="CDD" id="cd04301">
    <property type="entry name" value="NAT_SF"/>
    <property type="match status" value="1"/>
</dbReference>
<comment type="caution">
    <text evidence="4">The sequence shown here is derived from an EMBL/GenBank/DDBJ whole genome shotgun (WGS) entry which is preliminary data.</text>
</comment>
<dbReference type="PANTHER" id="PTHR43877:SF2">
    <property type="entry name" value="AMINOALKYLPHOSPHONATE N-ACETYLTRANSFERASE-RELATED"/>
    <property type="match status" value="1"/>
</dbReference>
<reference evidence="5" key="1">
    <citation type="journal article" date="2019" name="Int. J. Syst. Evol. Microbiol.">
        <title>The Global Catalogue of Microorganisms (GCM) 10K type strain sequencing project: providing services to taxonomists for standard genome sequencing and annotation.</title>
        <authorList>
            <consortium name="The Broad Institute Genomics Platform"/>
            <consortium name="The Broad Institute Genome Sequencing Center for Infectious Disease"/>
            <person name="Wu L."/>
            <person name="Ma J."/>
        </authorList>
    </citation>
    <scope>NUCLEOTIDE SEQUENCE [LARGE SCALE GENOMIC DNA]</scope>
    <source>
        <strain evidence="5">CCUG 62953</strain>
    </source>
</reference>
<evidence type="ECO:0000259" key="3">
    <source>
        <dbReference type="PROSITE" id="PS51186"/>
    </source>
</evidence>
<gene>
    <name evidence="4" type="ORF">ACFQ4E_09710</name>
</gene>
<dbReference type="PROSITE" id="PS51186">
    <property type="entry name" value="GNAT"/>
    <property type="match status" value="1"/>
</dbReference>